<evidence type="ECO:0000256" key="1">
    <source>
        <dbReference type="ARBA" id="ARBA00004651"/>
    </source>
</evidence>
<reference evidence="10" key="1">
    <citation type="submission" date="2023-01" db="EMBL/GenBank/DDBJ databases">
        <title>Oxazolidinone resistance genes in florfenicol resistant enterococci from beef cattle and veal calves at slaughter.</title>
        <authorList>
            <person name="Biggel M."/>
        </authorList>
    </citation>
    <scope>NUCLEOTIDE SEQUENCE</scope>
    <source>
        <strain evidence="10">K204-1</strain>
    </source>
</reference>
<dbReference type="GO" id="GO:0034775">
    <property type="term" value="P:glutathione transmembrane transport"/>
    <property type="evidence" value="ECO:0007669"/>
    <property type="project" value="InterPro"/>
</dbReference>
<feature type="transmembrane region" description="Helical" evidence="7">
    <location>
        <begin position="267"/>
        <end position="284"/>
    </location>
</feature>
<dbReference type="CDD" id="cd03247">
    <property type="entry name" value="ABCC_cytochrome_bd"/>
    <property type="match status" value="1"/>
</dbReference>
<feature type="transmembrane region" description="Helical" evidence="7">
    <location>
        <begin position="182"/>
        <end position="205"/>
    </location>
</feature>
<dbReference type="InterPro" id="IPR036640">
    <property type="entry name" value="ABC1_TM_sf"/>
</dbReference>
<evidence type="ECO:0000256" key="7">
    <source>
        <dbReference type="SAM" id="Phobius"/>
    </source>
</evidence>
<dbReference type="PANTHER" id="PTHR24221:SF653">
    <property type="entry name" value="TRANSPORT ATP-BINDING PROTEIN CYDC"/>
    <property type="match status" value="1"/>
</dbReference>
<dbReference type="GO" id="GO:0140359">
    <property type="term" value="F:ABC-type transporter activity"/>
    <property type="evidence" value="ECO:0007669"/>
    <property type="project" value="InterPro"/>
</dbReference>
<dbReference type="GO" id="GO:0005886">
    <property type="term" value="C:plasma membrane"/>
    <property type="evidence" value="ECO:0007669"/>
    <property type="project" value="UniProtKB-SubCell"/>
</dbReference>
<dbReference type="Gene3D" id="1.20.1560.10">
    <property type="entry name" value="ABC transporter type 1, transmembrane domain"/>
    <property type="match status" value="1"/>
</dbReference>
<comment type="subcellular location">
    <subcellularLocation>
        <location evidence="1">Cell membrane</location>
        <topology evidence="1">Multi-pass membrane protein</topology>
    </subcellularLocation>
</comment>
<evidence type="ECO:0000256" key="3">
    <source>
        <dbReference type="ARBA" id="ARBA00022741"/>
    </source>
</evidence>
<dbReference type="InterPro" id="IPR014223">
    <property type="entry name" value="ABC_CydC/D"/>
</dbReference>
<dbReference type="RefSeq" id="WP_272163512.1">
    <property type="nucleotide sequence ID" value="NZ_CP116507.1"/>
</dbReference>
<dbReference type="GO" id="GO:0034040">
    <property type="term" value="F:ATPase-coupled lipid transmembrane transporter activity"/>
    <property type="evidence" value="ECO:0007669"/>
    <property type="project" value="TreeGrafter"/>
</dbReference>
<proteinExistence type="predicted"/>
<dbReference type="Pfam" id="PF00005">
    <property type="entry name" value="ABC_tran"/>
    <property type="match status" value="1"/>
</dbReference>
<dbReference type="Pfam" id="PF00664">
    <property type="entry name" value="ABC_membrane"/>
    <property type="match status" value="1"/>
</dbReference>
<dbReference type="GO" id="GO:0005524">
    <property type="term" value="F:ATP binding"/>
    <property type="evidence" value="ECO:0007669"/>
    <property type="project" value="UniProtKB-KW"/>
</dbReference>
<feature type="domain" description="ABC transmembrane type-1" evidence="9">
    <location>
        <begin position="34"/>
        <end position="323"/>
    </location>
</feature>
<organism evidence="10 11">
    <name type="scientific">Vagococcus lutrae</name>
    <dbReference type="NCBI Taxonomy" id="81947"/>
    <lineage>
        <taxon>Bacteria</taxon>
        <taxon>Bacillati</taxon>
        <taxon>Bacillota</taxon>
        <taxon>Bacilli</taxon>
        <taxon>Lactobacillales</taxon>
        <taxon>Enterococcaceae</taxon>
        <taxon>Vagococcus</taxon>
    </lineage>
</organism>
<evidence type="ECO:0000256" key="6">
    <source>
        <dbReference type="ARBA" id="ARBA00023136"/>
    </source>
</evidence>
<dbReference type="InterPro" id="IPR003439">
    <property type="entry name" value="ABC_transporter-like_ATP-bd"/>
</dbReference>
<dbReference type="InterPro" id="IPR017871">
    <property type="entry name" value="ABC_transporter-like_CS"/>
</dbReference>
<sequence length="595" mass="66923">MSHKKSSRLLLSKQDTWVRPYFKKYRGLLALVLFLGLLTFFSASALMFTSGYLISRSTDIGLVNLTRPPRPDNVMRVYVPIVLTRAFGIGRPTFRYLERLGSHNWVLKMTSDIRLRLYRSLESRAAHSKESFQTGRIMGILAEDIEHIQNLYLRTIFPTIIGLLLYTLVVIGLGYFSWPFALFILLMFGVMVIVVPLASVAVNNARVYRRKYKRHAMYQQLTDAVLGVGDWQYSGRQADFLTRYTQAEKEVRVEDASLNKQTRVRNFITQLLFGIIIVAMFYWASDYFLSRQQANWIAAFVLAVFPLMDAFGPISEGITETPMYEDSVQRLHELPEVNDDTQAITTATTALPVSADIQLEEVSYRYHPQSRELLTSFNLTIPAGQKIAVLGKSGTGKTTLSKLIRGDLTPVAGQITIGGIPMSELHGQMSQVIGVLNQAPHLFDTTLMNNVRLGNLNASDEDVLKAIEQAGLKELVDSLPEGAHTMVEEGGKRFSGGEQQRIALARILLQDVPIVIIDEPTIGLDPITERALLATVFSVLKGKTIIWITHHLMSIEQADRVIFLEDGQLKMDGTPADLRAENEHYQHLLSLDYLN</sequence>
<keyword evidence="6 7" id="KW-0472">Membrane</keyword>
<dbReference type="EMBL" id="CP116507">
    <property type="protein sequence ID" value="WCG23108.1"/>
    <property type="molecule type" value="Genomic_DNA"/>
</dbReference>
<evidence type="ECO:0000313" key="10">
    <source>
        <dbReference type="EMBL" id="WCG23108.1"/>
    </source>
</evidence>
<dbReference type="GO" id="GO:0045454">
    <property type="term" value="P:cell redox homeostasis"/>
    <property type="evidence" value="ECO:0007669"/>
    <property type="project" value="InterPro"/>
</dbReference>
<evidence type="ECO:0000256" key="5">
    <source>
        <dbReference type="ARBA" id="ARBA00022989"/>
    </source>
</evidence>
<evidence type="ECO:0000256" key="2">
    <source>
        <dbReference type="ARBA" id="ARBA00022692"/>
    </source>
</evidence>
<gene>
    <name evidence="10" type="primary">cydC</name>
    <name evidence="10" type="ORF">PML95_02395</name>
</gene>
<dbReference type="NCBIfam" id="TIGR02868">
    <property type="entry name" value="CydC"/>
    <property type="match status" value="1"/>
</dbReference>
<name>A0AAE9XMZ1_9ENTE</name>
<dbReference type="GO" id="GO:0016887">
    <property type="term" value="F:ATP hydrolysis activity"/>
    <property type="evidence" value="ECO:0007669"/>
    <property type="project" value="InterPro"/>
</dbReference>
<keyword evidence="4" id="KW-0067">ATP-binding</keyword>
<dbReference type="PANTHER" id="PTHR24221">
    <property type="entry name" value="ATP-BINDING CASSETTE SUB-FAMILY B"/>
    <property type="match status" value="1"/>
</dbReference>
<protein>
    <submittedName>
        <fullName evidence="10">Thiol reductant ABC exporter subunit CydC</fullName>
    </submittedName>
</protein>
<evidence type="ECO:0000259" key="8">
    <source>
        <dbReference type="PROSITE" id="PS50893"/>
    </source>
</evidence>
<dbReference type="AlphaFoldDB" id="A0AAE9XMZ1"/>
<dbReference type="SUPFAM" id="SSF90123">
    <property type="entry name" value="ABC transporter transmembrane region"/>
    <property type="match status" value="1"/>
</dbReference>
<keyword evidence="3" id="KW-0547">Nucleotide-binding</keyword>
<dbReference type="SUPFAM" id="SSF52540">
    <property type="entry name" value="P-loop containing nucleoside triphosphate hydrolases"/>
    <property type="match status" value="1"/>
</dbReference>
<dbReference type="Proteomes" id="UP001179600">
    <property type="component" value="Chromosome"/>
</dbReference>
<evidence type="ECO:0000256" key="4">
    <source>
        <dbReference type="ARBA" id="ARBA00022840"/>
    </source>
</evidence>
<keyword evidence="2 7" id="KW-0812">Transmembrane</keyword>
<dbReference type="InterPro" id="IPR027417">
    <property type="entry name" value="P-loop_NTPase"/>
</dbReference>
<keyword evidence="5 7" id="KW-1133">Transmembrane helix</keyword>
<feature type="domain" description="ABC transporter" evidence="8">
    <location>
        <begin position="357"/>
        <end position="591"/>
    </location>
</feature>
<feature type="transmembrane region" description="Helical" evidence="7">
    <location>
        <begin position="28"/>
        <end position="54"/>
    </location>
</feature>
<accession>A0AAE9XMZ1</accession>
<dbReference type="InterPro" id="IPR003593">
    <property type="entry name" value="AAA+_ATPase"/>
</dbReference>
<dbReference type="Gene3D" id="3.40.50.300">
    <property type="entry name" value="P-loop containing nucleotide triphosphate hydrolases"/>
    <property type="match status" value="1"/>
</dbReference>
<dbReference type="PROSITE" id="PS50929">
    <property type="entry name" value="ABC_TM1F"/>
    <property type="match status" value="1"/>
</dbReference>
<dbReference type="InterPro" id="IPR039421">
    <property type="entry name" value="Type_1_exporter"/>
</dbReference>
<dbReference type="PROSITE" id="PS00211">
    <property type="entry name" value="ABC_TRANSPORTER_1"/>
    <property type="match status" value="1"/>
</dbReference>
<evidence type="ECO:0000259" key="9">
    <source>
        <dbReference type="PROSITE" id="PS50929"/>
    </source>
</evidence>
<dbReference type="InterPro" id="IPR011527">
    <property type="entry name" value="ABC1_TM_dom"/>
</dbReference>
<dbReference type="PROSITE" id="PS50893">
    <property type="entry name" value="ABC_TRANSPORTER_2"/>
    <property type="match status" value="1"/>
</dbReference>
<evidence type="ECO:0000313" key="11">
    <source>
        <dbReference type="Proteomes" id="UP001179600"/>
    </source>
</evidence>
<feature type="transmembrane region" description="Helical" evidence="7">
    <location>
        <begin position="156"/>
        <end position="176"/>
    </location>
</feature>
<dbReference type="SMART" id="SM00382">
    <property type="entry name" value="AAA"/>
    <property type="match status" value="1"/>
</dbReference>